<evidence type="ECO:0000256" key="14">
    <source>
        <dbReference type="SAM" id="Phobius"/>
    </source>
</evidence>
<evidence type="ECO:0000256" key="2">
    <source>
        <dbReference type="ARBA" id="ARBA00004473"/>
    </source>
</evidence>
<evidence type="ECO:0000256" key="3">
    <source>
        <dbReference type="ARBA" id="ARBA00022490"/>
    </source>
</evidence>
<dbReference type="FunFam" id="1.10.10.1180:FF:000002">
    <property type="entry name" value="LEM domain-containing protein 2"/>
    <property type="match status" value="1"/>
</dbReference>
<feature type="transmembrane region" description="Helical" evidence="14">
    <location>
        <begin position="436"/>
        <end position="461"/>
    </location>
</feature>
<name>A0A7J7EEN1_DICBM</name>
<proteinExistence type="predicted"/>
<dbReference type="InterPro" id="IPR011015">
    <property type="entry name" value="LEM/LEM-like_dom_sf"/>
</dbReference>
<evidence type="ECO:0000256" key="12">
    <source>
        <dbReference type="ARBA" id="ARBA00069076"/>
    </source>
</evidence>
<protein>
    <recommendedName>
        <fullName evidence="12">LEM domain-containing protein 2</fullName>
    </recommendedName>
</protein>
<feature type="region of interest" description="Disordered" evidence="13">
    <location>
        <begin position="113"/>
        <end position="158"/>
    </location>
</feature>
<keyword evidence="9" id="KW-0206">Cytoskeleton</keyword>
<organism evidence="16 17">
    <name type="scientific">Diceros bicornis minor</name>
    <name type="common">South-central black rhinoceros</name>
    <dbReference type="NCBI Taxonomy" id="77932"/>
    <lineage>
        <taxon>Eukaryota</taxon>
        <taxon>Metazoa</taxon>
        <taxon>Chordata</taxon>
        <taxon>Craniata</taxon>
        <taxon>Vertebrata</taxon>
        <taxon>Euteleostomi</taxon>
        <taxon>Mammalia</taxon>
        <taxon>Eutheria</taxon>
        <taxon>Laurasiatheria</taxon>
        <taxon>Perissodactyla</taxon>
        <taxon>Rhinocerotidae</taxon>
        <taxon>Diceros</taxon>
    </lineage>
</organism>
<evidence type="ECO:0000256" key="5">
    <source>
        <dbReference type="ARBA" id="ARBA00022692"/>
    </source>
</evidence>
<dbReference type="SUPFAM" id="SSF63451">
    <property type="entry name" value="LEM domain"/>
    <property type="match status" value="1"/>
</dbReference>
<keyword evidence="3" id="KW-0963">Cytoplasm</keyword>
<dbReference type="Proteomes" id="UP000551758">
    <property type="component" value="Unassembled WGS sequence"/>
</dbReference>
<dbReference type="PROSITE" id="PS50954">
    <property type="entry name" value="LEM"/>
    <property type="match status" value="1"/>
</dbReference>
<dbReference type="InterPro" id="IPR018996">
    <property type="entry name" value="Man1/Src1-like_C"/>
</dbReference>
<dbReference type="EMBL" id="JACDTQ010003364">
    <property type="protein sequence ID" value="KAF5914260.1"/>
    <property type="molecule type" value="Genomic_DNA"/>
</dbReference>
<dbReference type="FunFam" id="1.10.720.40:FF:000001">
    <property type="entry name" value="LEM domain containing 2, isoform CRA_a"/>
    <property type="match status" value="1"/>
</dbReference>
<comment type="caution">
    <text evidence="16">The sequence shown here is derived from an EMBL/GenBank/DDBJ whole genome shotgun (WGS) entry which is preliminary data.</text>
</comment>
<dbReference type="PANTHER" id="PTHR13428:SF8">
    <property type="entry name" value="LEM DOMAIN-CONTAINING PROTEIN 2"/>
    <property type="match status" value="1"/>
</dbReference>
<dbReference type="GO" id="GO:0035914">
    <property type="term" value="P:skeletal muscle cell differentiation"/>
    <property type="evidence" value="ECO:0007669"/>
    <property type="project" value="UniProtKB-ARBA"/>
</dbReference>
<evidence type="ECO:0000313" key="16">
    <source>
        <dbReference type="EMBL" id="KAF5914260.1"/>
    </source>
</evidence>
<sequence>MAAVKAGSDLLIMAGSSGRRRPSQHGGAADLPVMARGPARSAACGSSSGCGARRGRADGGGVRAMAGLSDLELRRELQALGFQPGPITDTTRDVYRNKLRRLRGEARLRGEERLREEARPRSQERPREEARLREEAPLRARPAAASLRTEPWLPPPAPGSAFATSGAYGDLGASAASWSGSRGLAYPARPAPLRRRASVRGSSEEDEDARPLDRAAPGPGPAVRRWWAAAPAPARPHSALLGPDPRPGLRATRAGSAGAARARPEAGRRLERCLSRLLFWASLGLLLVFLGILWVKMGKPSAPQEAEDNMKLLPVECEKKTDEFCQAKQKAALLELLHELYNFLAVQAGNFECGNPEKLKSKCIPVMEAQEYIANVTGSSSTKFEAALTWILSSNKDVGIWLKGEDPSELVTTVDKVVCLESARPRMGVGCRLSRALLTAVTNVLIFFWCLAFLWGLLILLKYRWRKLEEEEQAMYEMVKKIIDVVQDHYVDWEQDMERYPYVGILHVRDTLIPPQSRRRMKRVWDRAVEFLASNESRIQTESHRVAGEDMLVWRWTKPSSFSDSER</sequence>
<keyword evidence="6 14" id="KW-1133">Transmembrane helix</keyword>
<dbReference type="AlphaFoldDB" id="A0A7J7EEN1"/>
<feature type="compositionally biased region" description="Low complexity" evidence="13">
    <location>
        <begin position="248"/>
        <end position="261"/>
    </location>
</feature>
<dbReference type="Gene3D" id="1.10.10.1180">
    <property type="entry name" value="MAN1, winged-helix domain"/>
    <property type="match status" value="1"/>
</dbReference>
<keyword evidence="8 14" id="KW-0472">Membrane</keyword>
<keyword evidence="7" id="KW-0007">Acetylation</keyword>
<evidence type="ECO:0000256" key="9">
    <source>
        <dbReference type="ARBA" id="ARBA00023212"/>
    </source>
</evidence>
<evidence type="ECO:0000256" key="6">
    <source>
        <dbReference type="ARBA" id="ARBA00022989"/>
    </source>
</evidence>
<evidence type="ECO:0000256" key="4">
    <source>
        <dbReference type="ARBA" id="ARBA00022553"/>
    </source>
</evidence>
<evidence type="ECO:0000259" key="15">
    <source>
        <dbReference type="PROSITE" id="PS50954"/>
    </source>
</evidence>
<feature type="transmembrane region" description="Helical" evidence="14">
    <location>
        <begin position="277"/>
        <end position="295"/>
    </location>
</feature>
<dbReference type="CDD" id="cd12941">
    <property type="entry name" value="LEM_LEMD2"/>
    <property type="match status" value="1"/>
</dbReference>
<dbReference type="Gene3D" id="1.10.720.40">
    <property type="match status" value="1"/>
</dbReference>
<evidence type="ECO:0000256" key="11">
    <source>
        <dbReference type="ARBA" id="ARBA00063442"/>
    </source>
</evidence>
<evidence type="ECO:0000256" key="1">
    <source>
        <dbReference type="ARBA" id="ARBA00004186"/>
    </source>
</evidence>
<keyword evidence="17" id="KW-1185">Reference proteome</keyword>
<dbReference type="GO" id="GO:0005637">
    <property type="term" value="C:nuclear inner membrane"/>
    <property type="evidence" value="ECO:0007669"/>
    <property type="project" value="UniProtKB-SubCell"/>
</dbReference>
<dbReference type="Pfam" id="PF09402">
    <property type="entry name" value="MSC"/>
    <property type="match status" value="1"/>
</dbReference>
<keyword evidence="4" id="KW-0597">Phosphoprotein</keyword>
<keyword evidence="5 14" id="KW-0812">Transmembrane</keyword>
<feature type="compositionally biased region" description="Low complexity" evidence="13">
    <location>
        <begin position="177"/>
        <end position="188"/>
    </location>
</feature>
<keyword evidence="10" id="KW-0539">Nucleus</keyword>
<comment type="subcellular location">
    <subcellularLocation>
        <location evidence="1">Cytoplasm</location>
        <location evidence="1">Cytoskeleton</location>
        <location evidence="1">Spindle</location>
    </subcellularLocation>
    <subcellularLocation>
        <location evidence="2">Nucleus inner membrane</location>
        <topology evidence="2">Multi-pass membrane protein</topology>
    </subcellularLocation>
</comment>
<dbReference type="GO" id="GO:0006998">
    <property type="term" value="P:nuclear envelope organization"/>
    <property type="evidence" value="ECO:0007669"/>
    <property type="project" value="TreeGrafter"/>
</dbReference>
<gene>
    <name evidence="16" type="ORF">HPG69_010766</name>
</gene>
<evidence type="ECO:0000256" key="7">
    <source>
        <dbReference type="ARBA" id="ARBA00022990"/>
    </source>
</evidence>
<dbReference type="PANTHER" id="PTHR13428">
    <property type="entry name" value="INNER NUCLEAR MEMBRANE PROTEIN MAN1 LEM DOMAIN CONTAINING PROTEIN"/>
    <property type="match status" value="1"/>
</dbReference>
<accession>A0A7J7EEN1</accession>
<feature type="domain" description="LEM" evidence="15">
    <location>
        <begin position="62"/>
        <end position="106"/>
    </location>
</feature>
<dbReference type="InterPro" id="IPR041885">
    <property type="entry name" value="MAN1_winged_helix_dom"/>
</dbReference>
<dbReference type="SMART" id="SM00540">
    <property type="entry name" value="LEM"/>
    <property type="match status" value="1"/>
</dbReference>
<reference evidence="16 17" key="1">
    <citation type="journal article" date="2020" name="Mol. Biol. Evol.">
        <title>Interspecific Gene Flow and the Evolution of Specialization in Black and White Rhinoceros.</title>
        <authorList>
            <person name="Moodley Y."/>
            <person name="Westbury M.V."/>
            <person name="Russo I.M."/>
            <person name="Gopalakrishnan S."/>
            <person name="Rakotoarivelo A."/>
            <person name="Olsen R.A."/>
            <person name="Prost S."/>
            <person name="Tunstall T."/>
            <person name="Ryder O.A."/>
            <person name="Dalen L."/>
            <person name="Bruford M.W."/>
        </authorList>
    </citation>
    <scope>NUCLEOTIDE SEQUENCE [LARGE SCALE GENOMIC DNA]</scope>
    <source>
        <strain evidence="16">SBR-YM</strain>
        <tissue evidence="16">Skin</tissue>
    </source>
</reference>
<dbReference type="GO" id="GO:0005819">
    <property type="term" value="C:spindle"/>
    <property type="evidence" value="ECO:0007669"/>
    <property type="project" value="UniProtKB-SubCell"/>
</dbReference>
<evidence type="ECO:0000313" key="17">
    <source>
        <dbReference type="Proteomes" id="UP000551758"/>
    </source>
</evidence>
<evidence type="ECO:0000256" key="10">
    <source>
        <dbReference type="ARBA" id="ARBA00023242"/>
    </source>
</evidence>
<feature type="region of interest" description="Disordered" evidence="13">
    <location>
        <begin position="177"/>
        <end position="223"/>
    </location>
</feature>
<feature type="compositionally biased region" description="Basic and acidic residues" evidence="13">
    <location>
        <begin position="113"/>
        <end position="138"/>
    </location>
</feature>
<dbReference type="Pfam" id="PF03020">
    <property type="entry name" value="LEM"/>
    <property type="match status" value="1"/>
</dbReference>
<dbReference type="GO" id="GO:0030514">
    <property type="term" value="P:negative regulation of BMP signaling pathway"/>
    <property type="evidence" value="ECO:0007669"/>
    <property type="project" value="TreeGrafter"/>
</dbReference>
<evidence type="ECO:0000256" key="13">
    <source>
        <dbReference type="SAM" id="MobiDB-lite"/>
    </source>
</evidence>
<dbReference type="InterPro" id="IPR052277">
    <property type="entry name" value="INM_ESCRT-Associated"/>
</dbReference>
<feature type="compositionally biased region" description="Low complexity" evidence="13">
    <location>
        <begin position="39"/>
        <end position="51"/>
    </location>
</feature>
<dbReference type="InterPro" id="IPR003887">
    <property type="entry name" value="LEM_dom"/>
</dbReference>
<dbReference type="GO" id="GO:0031490">
    <property type="term" value="F:chromatin DNA binding"/>
    <property type="evidence" value="ECO:0007669"/>
    <property type="project" value="TreeGrafter"/>
</dbReference>
<evidence type="ECO:0000256" key="8">
    <source>
        <dbReference type="ARBA" id="ARBA00023136"/>
    </source>
</evidence>
<feature type="region of interest" description="Disordered" evidence="13">
    <location>
        <begin position="39"/>
        <end position="61"/>
    </location>
</feature>
<feature type="region of interest" description="Disordered" evidence="13">
    <location>
        <begin position="236"/>
        <end position="262"/>
    </location>
</feature>
<comment type="subunit">
    <text evidence="11">Interacts (via N-terminus) with LMNA isoform C (via C-terminus) (in vitro). Interacts (via LEM domain) with BANF1. Interacts (via C-terminus) with CHMP7. Interacts (via N-terminus) with tubulin; the interaction causes microtubule bundling and stabilization (in vitro).</text>
</comment>